<comment type="caution">
    <text evidence="2">The sequence shown here is derived from an EMBL/GenBank/DDBJ whole genome shotgun (WGS) entry which is preliminary data.</text>
</comment>
<protein>
    <submittedName>
        <fullName evidence="2">Uncharacterized protein</fullName>
    </submittedName>
</protein>
<feature type="region of interest" description="Disordered" evidence="1">
    <location>
        <begin position="1"/>
        <end position="145"/>
    </location>
</feature>
<feature type="non-terminal residue" evidence="2">
    <location>
        <position position="145"/>
    </location>
</feature>
<gene>
    <name evidence="2" type="ORF">LOCC1_G008955</name>
</gene>
<evidence type="ECO:0000256" key="1">
    <source>
        <dbReference type="SAM" id="MobiDB-lite"/>
    </source>
</evidence>
<sequence length="145" mass="15863">MTEPYQKTGRGGAGNFYSKEDIKPSLQPSDLESQSQRQSQQTEALEELSASNSSQPPTEYLHTGRGGAGNWVKPSELPLNPTLPTTTPESTIPIPAPTPLVKPVFRGGRGGAGNYDWGAVEAEERRREEERKRGEEEGRRVVDGE</sequence>
<dbReference type="AlphaFoldDB" id="A0A8H8RDK5"/>
<dbReference type="PANTHER" id="PTHR34693">
    <property type="entry name" value="PROTEIN PAR32"/>
    <property type="match status" value="1"/>
</dbReference>
<evidence type="ECO:0000313" key="3">
    <source>
        <dbReference type="Proteomes" id="UP000443090"/>
    </source>
</evidence>
<dbReference type="InterPro" id="IPR022024">
    <property type="entry name" value="DUF3602"/>
</dbReference>
<reference evidence="2 3" key="1">
    <citation type="submission" date="2018-05" db="EMBL/GenBank/DDBJ databases">
        <title>Genome sequencing and assembly of the regulated plant pathogen Lachnellula willkommii and related sister species for the development of diagnostic species identification markers.</title>
        <authorList>
            <person name="Giroux E."/>
            <person name="Bilodeau G."/>
        </authorList>
    </citation>
    <scope>NUCLEOTIDE SEQUENCE [LARGE SCALE GENOMIC DNA]</scope>
    <source>
        <strain evidence="2 3">CBS 160.35</strain>
    </source>
</reference>
<organism evidence="2 3">
    <name type="scientific">Lachnellula occidentalis</name>
    <dbReference type="NCBI Taxonomy" id="215460"/>
    <lineage>
        <taxon>Eukaryota</taxon>
        <taxon>Fungi</taxon>
        <taxon>Dikarya</taxon>
        <taxon>Ascomycota</taxon>
        <taxon>Pezizomycotina</taxon>
        <taxon>Leotiomycetes</taxon>
        <taxon>Helotiales</taxon>
        <taxon>Lachnaceae</taxon>
        <taxon>Lachnellula</taxon>
    </lineage>
</organism>
<dbReference type="PANTHER" id="PTHR34693:SF5">
    <property type="match status" value="1"/>
</dbReference>
<dbReference type="InterPro" id="IPR053203">
    <property type="entry name" value="Cisplatin_resist-associated"/>
</dbReference>
<evidence type="ECO:0000313" key="2">
    <source>
        <dbReference type="EMBL" id="TVY32552.1"/>
    </source>
</evidence>
<feature type="compositionally biased region" description="Basic and acidic residues" evidence="1">
    <location>
        <begin position="122"/>
        <end position="145"/>
    </location>
</feature>
<dbReference type="Pfam" id="PF12223">
    <property type="entry name" value="DUF3602"/>
    <property type="match status" value="1"/>
</dbReference>
<dbReference type="EMBL" id="QGMI01001657">
    <property type="protein sequence ID" value="TVY32552.1"/>
    <property type="molecule type" value="Genomic_DNA"/>
</dbReference>
<accession>A0A8H8RDK5</accession>
<name>A0A8H8RDK5_9HELO</name>
<keyword evidence="3" id="KW-1185">Reference proteome</keyword>
<proteinExistence type="predicted"/>
<feature type="compositionally biased region" description="Low complexity" evidence="1">
    <location>
        <begin position="33"/>
        <end position="54"/>
    </location>
</feature>
<feature type="compositionally biased region" description="Low complexity" evidence="1">
    <location>
        <begin position="74"/>
        <end position="93"/>
    </location>
</feature>
<dbReference type="OrthoDB" id="4159136at2759"/>
<dbReference type="Proteomes" id="UP000443090">
    <property type="component" value="Unassembled WGS sequence"/>
</dbReference>